<proteinExistence type="inferred from homology"/>
<dbReference type="EMBL" id="CP033968">
    <property type="protein sequence ID" value="AZG11931.1"/>
    <property type="molecule type" value="Genomic_DNA"/>
</dbReference>
<dbReference type="InterPro" id="IPR007214">
    <property type="entry name" value="YbaK/aa-tRNA-synth-assoc-dom"/>
</dbReference>
<dbReference type="PANTHER" id="PTHR31423:SF3">
    <property type="entry name" value="PROLYL-TRNA SYNTHETASE ASSOCIATED DOMAIN-CONTAINING PROTEIN 1-RELATED"/>
    <property type="match status" value="1"/>
</dbReference>
<keyword evidence="3" id="KW-0030">Aminoacyl-tRNA synthetase</keyword>
<dbReference type="SUPFAM" id="SSF55826">
    <property type="entry name" value="YbaK/ProRS associated domain"/>
    <property type="match status" value="1"/>
</dbReference>
<dbReference type="KEGG" id="cpau:EHF44_00100"/>
<evidence type="ECO:0000259" key="2">
    <source>
        <dbReference type="Pfam" id="PF04073"/>
    </source>
</evidence>
<organism evidence="3 4">
    <name type="scientific">Cupriavidus pauculus</name>
    <dbReference type="NCBI Taxonomy" id="82633"/>
    <lineage>
        <taxon>Bacteria</taxon>
        <taxon>Pseudomonadati</taxon>
        <taxon>Pseudomonadota</taxon>
        <taxon>Betaproteobacteria</taxon>
        <taxon>Burkholderiales</taxon>
        <taxon>Burkholderiaceae</taxon>
        <taxon>Cupriavidus</taxon>
    </lineage>
</organism>
<keyword evidence="3" id="KW-0436">Ligase</keyword>
<dbReference type="GO" id="GO:0002161">
    <property type="term" value="F:aminoacyl-tRNA deacylase activity"/>
    <property type="evidence" value="ECO:0007669"/>
    <property type="project" value="InterPro"/>
</dbReference>
<name>A0A3G8GUN7_9BURK</name>
<gene>
    <name evidence="3" type="ORF">EHF44_00100</name>
</gene>
<comment type="similarity">
    <text evidence="1">Belongs to the PRORSD1 family.</text>
</comment>
<dbReference type="Proteomes" id="UP000270411">
    <property type="component" value="Plasmid unnamed1"/>
</dbReference>
<dbReference type="InterPro" id="IPR040285">
    <property type="entry name" value="ProX/PRXD1"/>
</dbReference>
<reference evidence="4" key="1">
    <citation type="submission" date="2018-11" db="EMBL/GenBank/DDBJ databases">
        <title>FDA dAtabase for Regulatory Grade micrObial Sequences (FDA-ARGOS): Supporting development and validation of Infectious Disease Dx tests.</title>
        <authorList>
            <person name="Goldberg B."/>
            <person name="Campos J."/>
            <person name="Tallon L."/>
            <person name="Sadzewicz L."/>
            <person name="Zhao X."/>
            <person name="Vavikolanu K."/>
            <person name="Mehta A."/>
            <person name="Aluvathingal J."/>
            <person name="Nadendla S."/>
            <person name="Geyer C."/>
            <person name="Nandy P."/>
            <person name="Yan Y."/>
            <person name="Sichtig H."/>
        </authorList>
    </citation>
    <scope>NUCLEOTIDE SEQUENCE [LARGE SCALE GENOMIC DNA]</scope>
    <source>
        <strain evidence="4">FDAARGOS_614</strain>
        <plasmid evidence="4">unnamed1</plasmid>
    </source>
</reference>
<dbReference type="AlphaFoldDB" id="A0A3G8GUN7"/>
<dbReference type="InterPro" id="IPR036754">
    <property type="entry name" value="YbaK/aa-tRNA-synt-asso_dom_sf"/>
</dbReference>
<sequence length="174" mass="19140">MNFDDRRMVEKEELLSILKARNIPFAYEDHERVLNMAESSELRLSLEGTRCKNLLLQDKQGHVYLVVTTSEKALDLSAAAKSIGSKRLSFASAERMQGMLGVLPGSLSPLALINDVEPSIDLVVDAELQGEPTFLFHPLDSAATLSISRLDLEAFLSSTGHKIEWATLATRLAA</sequence>
<evidence type="ECO:0000313" key="4">
    <source>
        <dbReference type="Proteomes" id="UP000270411"/>
    </source>
</evidence>
<geneLocation type="plasmid" evidence="3">
    <name>unnamed1</name>
</geneLocation>
<feature type="domain" description="YbaK/aminoacyl-tRNA synthetase-associated" evidence="2">
    <location>
        <begin position="31"/>
        <end position="154"/>
    </location>
</feature>
<keyword evidence="3" id="KW-0614">Plasmid</keyword>
<accession>A0A3G8GUN7</accession>
<dbReference type="OrthoDB" id="5145315at2"/>
<dbReference type="CDD" id="cd04335">
    <property type="entry name" value="PrdX_deacylase"/>
    <property type="match status" value="1"/>
</dbReference>
<protein>
    <submittedName>
        <fullName evidence="3">Prolyl-tRNA synthetase associated domain-containing protein</fullName>
    </submittedName>
</protein>
<dbReference type="RefSeq" id="WP_017510547.1">
    <property type="nucleotide sequence ID" value="NZ_BAAAED010000057.1"/>
</dbReference>
<dbReference type="PANTHER" id="PTHR31423">
    <property type="entry name" value="YBAK DOMAIN-CONTAINING PROTEIN"/>
    <property type="match status" value="1"/>
</dbReference>
<evidence type="ECO:0000313" key="3">
    <source>
        <dbReference type="EMBL" id="AZG11931.1"/>
    </source>
</evidence>
<evidence type="ECO:0000256" key="1">
    <source>
        <dbReference type="ARBA" id="ARBA00010201"/>
    </source>
</evidence>
<dbReference type="GO" id="GO:0004812">
    <property type="term" value="F:aminoacyl-tRNA ligase activity"/>
    <property type="evidence" value="ECO:0007669"/>
    <property type="project" value="UniProtKB-KW"/>
</dbReference>
<dbReference type="Pfam" id="PF04073">
    <property type="entry name" value="tRNA_edit"/>
    <property type="match status" value="1"/>
</dbReference>
<dbReference type="Gene3D" id="3.90.960.10">
    <property type="entry name" value="YbaK/aminoacyl-tRNA synthetase-associated domain"/>
    <property type="match status" value="1"/>
</dbReference>